<dbReference type="InterPro" id="IPR013580">
    <property type="entry name" value="LI-POR_suB-like_C"/>
</dbReference>
<dbReference type="RefSeq" id="WP_121988381.1">
    <property type="nucleotide sequence ID" value="NZ_OUNR01000001.1"/>
</dbReference>
<evidence type="ECO:0000259" key="2">
    <source>
        <dbReference type="Pfam" id="PF08369"/>
    </source>
</evidence>
<name>A0A330L2Q3_9BACT</name>
<dbReference type="Proteomes" id="UP000248168">
    <property type="component" value="Unassembled WGS sequence"/>
</dbReference>
<dbReference type="OrthoDB" id="5717231at2"/>
<dbReference type="Pfam" id="PF08369">
    <property type="entry name" value="PCP_red"/>
    <property type="match status" value="2"/>
</dbReference>
<evidence type="ECO:0000313" key="3">
    <source>
        <dbReference type="EMBL" id="SPP63924.1"/>
    </source>
</evidence>
<dbReference type="InParanoid" id="A0A330L2Q3"/>
<dbReference type="EMBL" id="OUNR01000001">
    <property type="protein sequence ID" value="SPP63924.1"/>
    <property type="molecule type" value="Genomic_DNA"/>
</dbReference>
<sequence>MKFVCLNCETYMNFEKVEKPGEGALGVFFGCPSCNAKFSMVTNPGETQMVSSLGVKFGGRTVAAEPFEMTRGTLKDEAQAGAGQMGAYLNERIQGGQPVATSTATPDKAGEKASGGCPFSAMVAEMGLTGTGKPGNGTAPAPSDFTWTADAKEKLDRLPAFVKPMVQSSVEAYARKNGFKSITLQVMDDSKTDSPNGMTWSREAEQRLENIPDFIRPMARKEIERVAKERGLVTITAQVMDETKDKFMKFM</sequence>
<reference evidence="4" key="1">
    <citation type="submission" date="2018-04" db="EMBL/GenBank/DDBJ databases">
        <authorList>
            <person name="Lucker S."/>
            <person name="Sakoula D."/>
        </authorList>
    </citation>
    <scope>NUCLEOTIDE SEQUENCE [LARGE SCALE GENOMIC DNA]</scope>
</reference>
<dbReference type="GO" id="GO:0015979">
    <property type="term" value="P:photosynthesis"/>
    <property type="evidence" value="ECO:0007669"/>
    <property type="project" value="InterPro"/>
</dbReference>
<protein>
    <recommendedName>
        <fullName evidence="2">Light-independent protochlorophyllide reductase subunit B-like C-terminal domain-containing protein</fullName>
    </recommendedName>
</protein>
<evidence type="ECO:0000313" key="4">
    <source>
        <dbReference type="Proteomes" id="UP000248168"/>
    </source>
</evidence>
<dbReference type="GO" id="GO:0016491">
    <property type="term" value="F:oxidoreductase activity"/>
    <property type="evidence" value="ECO:0007669"/>
    <property type="project" value="InterPro"/>
</dbReference>
<dbReference type="InterPro" id="IPR042298">
    <property type="entry name" value="P-CP_red_C"/>
</dbReference>
<keyword evidence="4" id="KW-1185">Reference proteome</keyword>
<dbReference type="GO" id="GO:0015995">
    <property type="term" value="P:chlorophyll biosynthetic process"/>
    <property type="evidence" value="ECO:0007669"/>
    <property type="project" value="InterPro"/>
</dbReference>
<proteinExistence type="predicted"/>
<feature type="region of interest" description="Disordered" evidence="1">
    <location>
        <begin position="97"/>
        <end position="116"/>
    </location>
</feature>
<organism evidence="3 4">
    <name type="scientific">Nitrospira lenta</name>
    <dbReference type="NCBI Taxonomy" id="1436998"/>
    <lineage>
        <taxon>Bacteria</taxon>
        <taxon>Pseudomonadati</taxon>
        <taxon>Nitrospirota</taxon>
        <taxon>Nitrospiria</taxon>
        <taxon>Nitrospirales</taxon>
        <taxon>Nitrospiraceae</taxon>
        <taxon>Nitrospira</taxon>
    </lineage>
</organism>
<dbReference type="PANTHER" id="PTHR33712:SF7">
    <property type="entry name" value="LIGHT-INDEPENDENT PROTOCHLOROPHYLLIDE REDUCTASE SUBUNIT B"/>
    <property type="match status" value="1"/>
</dbReference>
<feature type="domain" description="Light-independent protochlorophyllide reductase subunit B-like C-terminal" evidence="2">
    <location>
        <begin position="200"/>
        <end position="244"/>
    </location>
</feature>
<gene>
    <name evidence="3" type="ORF">NITLEN_11010</name>
</gene>
<dbReference type="InterPro" id="IPR050152">
    <property type="entry name" value="ChlB/BchB/BchZ"/>
</dbReference>
<evidence type="ECO:0000256" key="1">
    <source>
        <dbReference type="SAM" id="MobiDB-lite"/>
    </source>
</evidence>
<feature type="domain" description="Light-independent protochlorophyllide reductase subunit B-like C-terminal" evidence="2">
    <location>
        <begin position="147"/>
        <end position="189"/>
    </location>
</feature>
<accession>A0A330L2Q3</accession>
<dbReference type="AlphaFoldDB" id="A0A330L2Q3"/>
<dbReference type="PANTHER" id="PTHR33712">
    <property type="entry name" value="LIGHT-INDEPENDENT PROTOCHLOROPHYLLIDE REDUCTASE SUBUNIT B"/>
    <property type="match status" value="1"/>
</dbReference>
<dbReference type="Gene3D" id="1.10.8.550">
    <property type="entry name" value="Proto-chlorophyllide reductase 57 kD subunit B"/>
    <property type="match status" value="2"/>
</dbReference>